<dbReference type="Pfam" id="PF05050">
    <property type="entry name" value="Methyltransf_21"/>
    <property type="match status" value="1"/>
</dbReference>
<proteinExistence type="predicted"/>
<dbReference type="InterPro" id="IPR006342">
    <property type="entry name" value="FkbM_mtfrase"/>
</dbReference>
<organism evidence="2 3">
    <name type="scientific">Thiobaca trueperi</name>
    <dbReference type="NCBI Taxonomy" id="127458"/>
    <lineage>
        <taxon>Bacteria</taxon>
        <taxon>Pseudomonadati</taxon>
        <taxon>Pseudomonadota</taxon>
        <taxon>Gammaproteobacteria</taxon>
        <taxon>Chromatiales</taxon>
        <taxon>Chromatiaceae</taxon>
        <taxon>Thiobaca</taxon>
    </lineage>
</organism>
<dbReference type="SUPFAM" id="SSF53335">
    <property type="entry name" value="S-adenosyl-L-methionine-dependent methyltransferases"/>
    <property type="match status" value="1"/>
</dbReference>
<keyword evidence="2" id="KW-0808">Transferase</keyword>
<dbReference type="InterPro" id="IPR029063">
    <property type="entry name" value="SAM-dependent_MTases_sf"/>
</dbReference>
<accession>A0A4R3MWN2</accession>
<gene>
    <name evidence="2" type="ORF">EDC35_11232</name>
</gene>
<sequence length="241" mass="26175">MSPRLRKYAKLLQNPACWPALTQGVAATLDHDVALGRDQFATVIDVGANKGQFAVYARLRWPQARLICFEPLPAPRAKLARVTGGQAEIHACALGPTPGNGQMHLATRADSSSLLALGARQKSIFGMAESGVLSVPIQRLDACVSLPLARPSLLKIDVQGFELEVLKGATALLPEIDAVYVEVSYIELYEGQALHGEIERFLEQAGYRLDGRFNLHRHQGEPVQADLLLRRAPTASDPARP</sequence>
<keyword evidence="3" id="KW-1185">Reference proteome</keyword>
<dbReference type="PANTHER" id="PTHR36973:SF4">
    <property type="entry name" value="NODULATION PROTEIN"/>
    <property type="match status" value="1"/>
</dbReference>
<keyword evidence="2" id="KW-0489">Methyltransferase</keyword>
<dbReference type="AlphaFoldDB" id="A0A4R3MWN2"/>
<name>A0A4R3MWN2_9GAMM</name>
<dbReference type="Gene3D" id="3.40.50.150">
    <property type="entry name" value="Vaccinia Virus protein VP39"/>
    <property type="match status" value="1"/>
</dbReference>
<evidence type="ECO:0000259" key="1">
    <source>
        <dbReference type="Pfam" id="PF05050"/>
    </source>
</evidence>
<reference evidence="2 3" key="1">
    <citation type="submission" date="2019-03" db="EMBL/GenBank/DDBJ databases">
        <title>Genomic Encyclopedia of Type Strains, Phase IV (KMG-IV): sequencing the most valuable type-strain genomes for metagenomic binning, comparative biology and taxonomic classification.</title>
        <authorList>
            <person name="Goeker M."/>
        </authorList>
    </citation>
    <scope>NUCLEOTIDE SEQUENCE [LARGE SCALE GENOMIC DNA]</scope>
    <source>
        <strain evidence="2 3">DSM 13587</strain>
    </source>
</reference>
<dbReference type="GO" id="GO:0008171">
    <property type="term" value="F:O-methyltransferase activity"/>
    <property type="evidence" value="ECO:0007669"/>
    <property type="project" value="TreeGrafter"/>
</dbReference>
<evidence type="ECO:0000313" key="3">
    <source>
        <dbReference type="Proteomes" id="UP000295717"/>
    </source>
</evidence>
<dbReference type="RefSeq" id="WP_165903473.1">
    <property type="nucleotide sequence ID" value="NZ_SMAO01000012.1"/>
</dbReference>
<feature type="domain" description="Methyltransferase FkbM" evidence="1">
    <location>
        <begin position="45"/>
        <end position="209"/>
    </location>
</feature>
<dbReference type="GO" id="GO:0032259">
    <property type="term" value="P:methylation"/>
    <property type="evidence" value="ECO:0007669"/>
    <property type="project" value="UniProtKB-KW"/>
</dbReference>
<protein>
    <submittedName>
        <fullName evidence="2">FkbM family methyltransferase</fullName>
    </submittedName>
</protein>
<comment type="caution">
    <text evidence="2">The sequence shown here is derived from an EMBL/GenBank/DDBJ whole genome shotgun (WGS) entry which is preliminary data.</text>
</comment>
<dbReference type="NCBIfam" id="TIGR01444">
    <property type="entry name" value="fkbM_fam"/>
    <property type="match status" value="1"/>
</dbReference>
<evidence type="ECO:0000313" key="2">
    <source>
        <dbReference type="EMBL" id="TCT18709.1"/>
    </source>
</evidence>
<dbReference type="InterPro" id="IPR053188">
    <property type="entry name" value="FkbM_Methyltransferase"/>
</dbReference>
<dbReference type="EMBL" id="SMAO01000012">
    <property type="protein sequence ID" value="TCT18709.1"/>
    <property type="molecule type" value="Genomic_DNA"/>
</dbReference>
<dbReference type="Proteomes" id="UP000295717">
    <property type="component" value="Unassembled WGS sequence"/>
</dbReference>
<dbReference type="PANTHER" id="PTHR36973">
    <property type="entry name" value="SLL1456 PROTEIN-RELATED"/>
    <property type="match status" value="1"/>
</dbReference>